<gene>
    <name evidence="1" type="ORF">HF682_16295</name>
</gene>
<dbReference type="Pfam" id="PF04393">
    <property type="entry name" value="DUF535"/>
    <property type="match status" value="1"/>
</dbReference>
<comment type="caution">
    <text evidence="1">The sequence shown here is derived from an EMBL/GenBank/DDBJ whole genome shotgun (WGS) entry which is preliminary data.</text>
</comment>
<name>A0A847SHS8_9NEIS</name>
<protein>
    <submittedName>
        <fullName evidence="1">DUF535 domain-containing protein</fullName>
    </submittedName>
</protein>
<dbReference type="AlphaFoldDB" id="A0A847SHS8"/>
<accession>A0A847SHS8</accession>
<keyword evidence="2" id="KW-1185">Reference proteome</keyword>
<evidence type="ECO:0000313" key="1">
    <source>
        <dbReference type="EMBL" id="NLR76729.1"/>
    </source>
</evidence>
<reference evidence="1 2" key="1">
    <citation type="submission" date="2020-04" db="EMBL/GenBank/DDBJ databases">
        <title>Draft genome of Leeia sp. IMCC25680.</title>
        <authorList>
            <person name="Song J."/>
            <person name="Cho J.-C."/>
        </authorList>
    </citation>
    <scope>NUCLEOTIDE SEQUENCE [LARGE SCALE GENOMIC DNA]</scope>
    <source>
        <strain evidence="1 2">IMCC25680</strain>
    </source>
</reference>
<dbReference type="PANTHER" id="PTHR38785:SF1">
    <property type="entry name" value="HOMOLOG OF VIRK"/>
    <property type="match status" value="1"/>
</dbReference>
<sequence length="312" mass="35853">MSHTALAAPARSFVSTQAWSTVWWAYRQFSDRKGQRLGRKLRFLSRSLFYWQGSVRWFQLLQQTSLGTLAKREGAFWERVHRPFFDCRLTAAERAELLLNHYRLLFTLLKPGLVEPILNGQGWPLAQLQGKSGAVYTLQFTRNGKFDKEGGMCLQLLAEGRVLVTLTLLLAEGAEGRVIKVGGAQGGLNCREALKQATRDLHGIQPRLLLVEALRRVARWFAAARIEAITQAQHVYRAGRYSWKKQIQMDYVALWDMCGGSRRADGLYDIPLQAPERSREIPANKRAEYRRREALYQDMSEQMYQTLYLQQA</sequence>
<dbReference type="RefSeq" id="WP_168878391.1">
    <property type="nucleotide sequence ID" value="NZ_JABAIM010000004.1"/>
</dbReference>
<dbReference type="PANTHER" id="PTHR38785">
    <property type="entry name" value="HOMOLOG OF VIRK"/>
    <property type="match status" value="1"/>
</dbReference>
<dbReference type="EMBL" id="JABAIM010000004">
    <property type="protein sequence ID" value="NLR76729.1"/>
    <property type="molecule type" value="Genomic_DNA"/>
</dbReference>
<proteinExistence type="predicted"/>
<dbReference type="InterPro" id="IPR007488">
    <property type="entry name" value="DUF535"/>
</dbReference>
<organism evidence="1 2">
    <name type="scientific">Leeia aquatica</name>
    <dbReference type="NCBI Taxonomy" id="2725557"/>
    <lineage>
        <taxon>Bacteria</taxon>
        <taxon>Pseudomonadati</taxon>
        <taxon>Pseudomonadota</taxon>
        <taxon>Betaproteobacteria</taxon>
        <taxon>Neisseriales</taxon>
        <taxon>Leeiaceae</taxon>
        <taxon>Leeia</taxon>
    </lineage>
</organism>
<dbReference type="Proteomes" id="UP000587991">
    <property type="component" value="Unassembled WGS sequence"/>
</dbReference>
<dbReference type="GO" id="GO:0006974">
    <property type="term" value="P:DNA damage response"/>
    <property type="evidence" value="ECO:0007669"/>
    <property type="project" value="TreeGrafter"/>
</dbReference>
<evidence type="ECO:0000313" key="2">
    <source>
        <dbReference type="Proteomes" id="UP000587991"/>
    </source>
</evidence>